<reference evidence="1" key="1">
    <citation type="submission" date="2021-04" db="EMBL/GenBank/DDBJ databases">
        <title>Draft genome sequence of Xylanibacillus composti strain K13.</title>
        <authorList>
            <person name="Uke A."/>
            <person name="Chhe C."/>
            <person name="Baramee S."/>
            <person name="Kosugi A."/>
        </authorList>
    </citation>
    <scope>NUCLEOTIDE SEQUENCE</scope>
    <source>
        <strain evidence="1">K13</strain>
    </source>
</reference>
<evidence type="ECO:0000313" key="2">
    <source>
        <dbReference type="Proteomes" id="UP000677918"/>
    </source>
</evidence>
<dbReference type="EMBL" id="BOVK01000012">
    <property type="protein sequence ID" value="GIQ68094.1"/>
    <property type="molecule type" value="Genomic_DNA"/>
</dbReference>
<name>A0A8J4H386_9BACL</name>
<keyword evidence="2" id="KW-1185">Reference proteome</keyword>
<dbReference type="Proteomes" id="UP000677918">
    <property type="component" value="Unassembled WGS sequence"/>
</dbReference>
<organism evidence="1 2">
    <name type="scientific">Xylanibacillus composti</name>
    <dbReference type="NCBI Taxonomy" id="1572762"/>
    <lineage>
        <taxon>Bacteria</taxon>
        <taxon>Bacillati</taxon>
        <taxon>Bacillota</taxon>
        <taxon>Bacilli</taxon>
        <taxon>Bacillales</taxon>
        <taxon>Paenibacillaceae</taxon>
        <taxon>Xylanibacillus</taxon>
    </lineage>
</organism>
<dbReference type="AlphaFoldDB" id="A0A8J4H386"/>
<protein>
    <submittedName>
        <fullName evidence="1">Uncharacterized protein</fullName>
    </submittedName>
</protein>
<evidence type="ECO:0000313" key="1">
    <source>
        <dbReference type="EMBL" id="GIQ68094.1"/>
    </source>
</evidence>
<proteinExistence type="predicted"/>
<accession>A0A8J4H386</accession>
<comment type="caution">
    <text evidence="1">The sequence shown here is derived from an EMBL/GenBank/DDBJ whole genome shotgun (WGS) entry which is preliminary data.</text>
</comment>
<sequence length="46" mass="5016">MKKNPTALGPPISKLLAAFVSLFIGSHNSNSIVCAHLRFRPFAHIL</sequence>
<gene>
    <name evidence="1" type="ORF">XYCOK13_09180</name>
</gene>